<proteinExistence type="predicted"/>
<dbReference type="KEGG" id="cdep:91089951"/>
<feature type="region of interest" description="Disordered" evidence="1">
    <location>
        <begin position="367"/>
        <end position="409"/>
    </location>
</feature>
<dbReference type="OrthoDB" id="2564751at2759"/>
<dbReference type="EMBL" id="CP143790">
    <property type="protein sequence ID" value="WVN90506.1"/>
    <property type="molecule type" value="Genomic_DNA"/>
</dbReference>
<evidence type="ECO:0000256" key="1">
    <source>
        <dbReference type="SAM" id="MobiDB-lite"/>
    </source>
</evidence>
<feature type="compositionally biased region" description="Polar residues" evidence="1">
    <location>
        <begin position="375"/>
        <end position="409"/>
    </location>
</feature>
<reference evidence="2" key="3">
    <citation type="submission" date="2024-01" db="EMBL/GenBank/DDBJ databases">
        <authorList>
            <person name="Coelho M.A."/>
            <person name="David-Palma M."/>
            <person name="Shea T."/>
            <person name="Sun S."/>
            <person name="Cuomo C.A."/>
            <person name="Heitman J."/>
        </authorList>
    </citation>
    <scope>NUCLEOTIDE SEQUENCE</scope>
    <source>
        <strain evidence="2">CBS 7841</strain>
    </source>
</reference>
<feature type="compositionally biased region" description="Polar residues" evidence="1">
    <location>
        <begin position="242"/>
        <end position="268"/>
    </location>
</feature>
<reference evidence="2" key="2">
    <citation type="journal article" date="2022" name="Elife">
        <title>Obligate sexual reproduction of a homothallic fungus closely related to the Cryptococcus pathogenic species complex.</title>
        <authorList>
            <person name="Passer A.R."/>
            <person name="Clancey S.A."/>
            <person name="Shea T."/>
            <person name="David-Palma M."/>
            <person name="Averette A.F."/>
            <person name="Boekhout T."/>
            <person name="Porcel B.M."/>
            <person name="Nowrousian M."/>
            <person name="Cuomo C.A."/>
            <person name="Sun S."/>
            <person name="Heitman J."/>
            <person name="Coelho M.A."/>
        </authorList>
    </citation>
    <scope>NUCLEOTIDE SEQUENCE</scope>
    <source>
        <strain evidence="2">CBS 7841</strain>
    </source>
</reference>
<dbReference type="RefSeq" id="XP_066071206.1">
    <property type="nucleotide sequence ID" value="XM_066215109.1"/>
</dbReference>
<dbReference type="VEuPathDB" id="FungiDB:L203_03618"/>
<feature type="region of interest" description="Disordered" evidence="1">
    <location>
        <begin position="1"/>
        <end position="22"/>
    </location>
</feature>
<name>A0A1E3IFZ7_9TREE</name>
<evidence type="ECO:0000313" key="2">
    <source>
        <dbReference type="EMBL" id="WVN90506.1"/>
    </source>
</evidence>
<evidence type="ECO:0000313" key="3">
    <source>
        <dbReference type="Proteomes" id="UP000094043"/>
    </source>
</evidence>
<dbReference type="Proteomes" id="UP000094043">
    <property type="component" value="Chromosome 7"/>
</dbReference>
<gene>
    <name evidence="2" type="ORF">L203_105742</name>
</gene>
<feature type="region of interest" description="Disordered" evidence="1">
    <location>
        <begin position="205"/>
        <end position="268"/>
    </location>
</feature>
<feature type="compositionally biased region" description="Basic and acidic residues" evidence="1">
    <location>
        <begin position="205"/>
        <end position="217"/>
    </location>
</feature>
<feature type="region of interest" description="Disordered" evidence="1">
    <location>
        <begin position="161"/>
        <end position="182"/>
    </location>
</feature>
<dbReference type="GeneID" id="91089951"/>
<feature type="compositionally biased region" description="Basic residues" evidence="1">
    <location>
        <begin position="466"/>
        <end position="475"/>
    </location>
</feature>
<feature type="compositionally biased region" description="Low complexity" evidence="1">
    <location>
        <begin position="118"/>
        <end position="127"/>
    </location>
</feature>
<feature type="region of interest" description="Disordered" evidence="1">
    <location>
        <begin position="62"/>
        <end position="148"/>
    </location>
</feature>
<accession>A0A1E3IFZ7</accession>
<keyword evidence="3" id="KW-1185">Reference proteome</keyword>
<protein>
    <submittedName>
        <fullName evidence="2">Uncharacterized protein</fullName>
    </submittedName>
</protein>
<sequence length="491" mass="51925">MVVRDASDAEQEDSVKDSTANSVVDASAGAAVHADMDASVNSTSTDSANGYHPLKVTLRPNISHLIDGSSGSLSTSSPPASSQRSKSKHAMADRAQYSSSEDDDSAHTSPPRKKKKVSTSTRSTPTKGTRVTLKVAHLSPSAPKNAGQVRKNYEWLQLSEAGASHHGPPERRVGSIADTNGHVPSTAEEAISGLLDLAMDREGGVEKLKGSRKKADAPSRAWKKNVKNKTTASLPLKDEADTTPTNTPGLSAVGTSREPSPAPLSSPQLHSTLHPALSPVASPPFLLADSTQLGFPVFSRPIITPKISVGNFPKVTNYFAPVNGGDTGPFPRRERTRRWTWQERSIIGVGGGALRIKIWSRGPTSELERAMQKEAGSQSIQRQPKQKGITATGTPSTPQHQTESSHFETSNLAAAPLSADRFLVPAPSFDNASPTPGDDESEAGSEDTVSVGNSPVGGKKTTPKGLGKKKGKTPKSKLAQEIVMDEVEERP</sequence>
<dbReference type="AlphaFoldDB" id="A0A1E3IFZ7"/>
<feature type="region of interest" description="Disordered" evidence="1">
    <location>
        <begin position="424"/>
        <end position="491"/>
    </location>
</feature>
<feature type="compositionally biased region" description="Low complexity" evidence="1">
    <location>
        <begin position="69"/>
        <end position="84"/>
    </location>
</feature>
<reference evidence="2" key="1">
    <citation type="submission" date="2016-06" db="EMBL/GenBank/DDBJ databases">
        <authorList>
            <person name="Cuomo C."/>
            <person name="Litvintseva A."/>
            <person name="Heitman J."/>
            <person name="Chen Y."/>
            <person name="Sun S."/>
            <person name="Springer D."/>
            <person name="Dromer F."/>
            <person name="Young S."/>
            <person name="Zeng Q."/>
            <person name="Chapman S."/>
            <person name="Gujja S."/>
            <person name="Saif S."/>
            <person name="Birren B."/>
        </authorList>
    </citation>
    <scope>NUCLEOTIDE SEQUENCE</scope>
    <source>
        <strain evidence="2">CBS 7841</strain>
    </source>
</reference>
<organism evidence="2 3">
    <name type="scientific">Cryptococcus depauperatus CBS 7841</name>
    <dbReference type="NCBI Taxonomy" id="1295531"/>
    <lineage>
        <taxon>Eukaryota</taxon>
        <taxon>Fungi</taxon>
        <taxon>Dikarya</taxon>
        <taxon>Basidiomycota</taxon>
        <taxon>Agaricomycotina</taxon>
        <taxon>Tremellomycetes</taxon>
        <taxon>Tremellales</taxon>
        <taxon>Cryptococcaceae</taxon>
        <taxon>Cryptococcus</taxon>
    </lineage>
</organism>